<reference evidence="1 2" key="1">
    <citation type="submission" date="2016-10" db="EMBL/GenBank/DDBJ databases">
        <authorList>
            <person name="de Groot N.N."/>
        </authorList>
    </citation>
    <scope>NUCLEOTIDE SEQUENCE [LARGE SCALE GENOMIC DNA]</scope>
    <source>
        <strain evidence="1 2">DSM 40306</strain>
    </source>
</reference>
<sequence length="380" mass="39539">MTRTAQADPVLLGIAAELPGSAITTDELLDSSRHLMSDRLAAMLTTLGIDKRHSVLANYPDVVFKGAEPETGVLTADLAVASARAALAKAGTDPAGIGLVLGVTSSPGRLLPSLVCDVIAKMPELPRDCANLAIEYMGCSAMAKVVDTARWYLTANPGRTVLAVFTEAITPLSPPLDGTLYRHFTEIAPAERQRTVDALHSFLFADASVAMVFGDEGGGPVFGPVANLTNDLPEDTELGTVPDGGSDIPVVLADHGRRLYTLSPDVTPRGGHYATTTAEAALAGSALSSAADASVLLMHTGSTRILDSLCAGFGVDPHDAKVASSYRVLRDHANTLGCSVPLMFAEDTRRPAGEGLAIAFGLSFSAGAFTVRFPDGGWRP</sequence>
<dbReference type="SUPFAM" id="SSF53901">
    <property type="entry name" value="Thiolase-like"/>
    <property type="match status" value="1"/>
</dbReference>
<organism evidence="1 2">
    <name type="scientific">Streptomyces misionensis</name>
    <dbReference type="NCBI Taxonomy" id="67331"/>
    <lineage>
        <taxon>Bacteria</taxon>
        <taxon>Bacillati</taxon>
        <taxon>Actinomycetota</taxon>
        <taxon>Actinomycetes</taxon>
        <taxon>Kitasatosporales</taxon>
        <taxon>Streptomycetaceae</taxon>
        <taxon>Streptomyces</taxon>
    </lineage>
</organism>
<evidence type="ECO:0000313" key="1">
    <source>
        <dbReference type="EMBL" id="SED62033.1"/>
    </source>
</evidence>
<dbReference type="PANTHER" id="PTHR34069:SF3">
    <property type="entry name" value="ACYL-COA:ACYL-COA ALKYLTRANSFERASE"/>
    <property type="match status" value="1"/>
</dbReference>
<dbReference type="RefSeq" id="WP_070027792.1">
    <property type="nucleotide sequence ID" value="NZ_FNTD01000004.1"/>
</dbReference>
<dbReference type="Proteomes" id="UP000182375">
    <property type="component" value="Unassembled WGS sequence"/>
</dbReference>
<dbReference type="GeneID" id="95514395"/>
<evidence type="ECO:0000313" key="2">
    <source>
        <dbReference type="Proteomes" id="UP000182375"/>
    </source>
</evidence>
<gene>
    <name evidence="1" type="ORF">SAMN04490357_5317</name>
</gene>
<dbReference type="Gene3D" id="3.40.47.10">
    <property type="match status" value="2"/>
</dbReference>
<protein>
    <submittedName>
        <fullName evidence="1">3-oxoacyl-[acyl-carrier-protein] synthase-3</fullName>
    </submittedName>
</protein>
<dbReference type="InterPro" id="IPR016039">
    <property type="entry name" value="Thiolase-like"/>
</dbReference>
<dbReference type="AlphaFoldDB" id="A0A1H5C5A4"/>
<accession>A0A1H5C5A4</accession>
<dbReference type="GO" id="GO:0044550">
    <property type="term" value="P:secondary metabolite biosynthetic process"/>
    <property type="evidence" value="ECO:0007669"/>
    <property type="project" value="TreeGrafter"/>
</dbReference>
<proteinExistence type="predicted"/>
<dbReference type="GO" id="GO:0016747">
    <property type="term" value="F:acyltransferase activity, transferring groups other than amino-acyl groups"/>
    <property type="evidence" value="ECO:0007669"/>
    <property type="project" value="UniProtKB-ARBA"/>
</dbReference>
<dbReference type="EMBL" id="FNTD01000004">
    <property type="protein sequence ID" value="SED62033.1"/>
    <property type="molecule type" value="Genomic_DNA"/>
</dbReference>
<dbReference type="STRING" id="67331.SAMN04490357_5317"/>
<dbReference type="PANTHER" id="PTHR34069">
    <property type="entry name" value="3-OXOACYL-[ACYL-CARRIER-PROTEIN] SYNTHASE 3"/>
    <property type="match status" value="1"/>
</dbReference>
<name>A0A1H5C5A4_9ACTN</name>